<organism evidence="4 5">
    <name type="scientific">Roseospira navarrensis</name>
    <dbReference type="NCBI Taxonomy" id="140058"/>
    <lineage>
        <taxon>Bacteria</taxon>
        <taxon>Pseudomonadati</taxon>
        <taxon>Pseudomonadota</taxon>
        <taxon>Alphaproteobacteria</taxon>
        <taxon>Rhodospirillales</taxon>
        <taxon>Rhodospirillaceae</taxon>
        <taxon>Roseospira</taxon>
    </lineage>
</organism>
<evidence type="ECO:0000313" key="4">
    <source>
        <dbReference type="EMBL" id="MQX38534.1"/>
    </source>
</evidence>
<dbReference type="OrthoDB" id="9815501at2"/>
<dbReference type="RefSeq" id="WP_153347097.1">
    <property type="nucleotide sequence ID" value="NZ_WIVE01000120.1"/>
</dbReference>
<evidence type="ECO:0000256" key="2">
    <source>
        <dbReference type="ARBA" id="ARBA00022649"/>
    </source>
</evidence>
<gene>
    <name evidence="4" type="ORF">GHC57_18655</name>
</gene>
<dbReference type="InterPro" id="IPR010985">
    <property type="entry name" value="Ribbon_hlx_hlx"/>
</dbReference>
<name>A0A7X1ZHA2_9PROT</name>
<dbReference type="EMBL" id="WIVE01000120">
    <property type="protein sequence ID" value="MQX38534.1"/>
    <property type="molecule type" value="Genomic_DNA"/>
</dbReference>
<protein>
    <submittedName>
        <fullName evidence="4">Type II toxin-antitoxin system ParD family antitoxin</fullName>
    </submittedName>
</protein>
<dbReference type="AlphaFoldDB" id="A0A7X1ZHA2"/>
<dbReference type="InterPro" id="IPR022789">
    <property type="entry name" value="ParD"/>
</dbReference>
<comment type="caution">
    <text evidence="4">The sequence shown here is derived from an EMBL/GenBank/DDBJ whole genome shotgun (WGS) entry which is preliminary data.</text>
</comment>
<dbReference type="CDD" id="cd22231">
    <property type="entry name" value="RHH_NikR_HicB-like"/>
    <property type="match status" value="1"/>
</dbReference>
<feature type="compositionally biased region" description="Basic and acidic residues" evidence="3">
    <location>
        <begin position="55"/>
        <end position="65"/>
    </location>
</feature>
<keyword evidence="5" id="KW-1185">Reference proteome</keyword>
<comment type="similarity">
    <text evidence="1">Belongs to the ParD antitoxin family.</text>
</comment>
<dbReference type="InterPro" id="IPR038296">
    <property type="entry name" value="ParD_sf"/>
</dbReference>
<keyword evidence="2" id="KW-1277">Toxin-antitoxin system</keyword>
<dbReference type="Gene3D" id="6.10.10.120">
    <property type="entry name" value="Antitoxin ParD1-like"/>
    <property type="match status" value="1"/>
</dbReference>
<evidence type="ECO:0000256" key="3">
    <source>
        <dbReference type="SAM" id="MobiDB-lite"/>
    </source>
</evidence>
<reference evidence="4 5" key="1">
    <citation type="submission" date="2019-10" db="EMBL/GenBank/DDBJ databases">
        <title>Draft whole-genome sequence of the purple nonsulfur photosynthetic bacterium Roseospira navarrensis DSM 15114.</title>
        <authorList>
            <person name="Kyndt J.A."/>
            <person name="Meyer T.E."/>
        </authorList>
    </citation>
    <scope>NUCLEOTIDE SEQUENCE [LARGE SCALE GENOMIC DNA]</scope>
    <source>
        <strain evidence="4 5">DSM 15114</strain>
    </source>
</reference>
<dbReference type="SUPFAM" id="SSF47598">
    <property type="entry name" value="Ribbon-helix-helix"/>
    <property type="match status" value="1"/>
</dbReference>
<evidence type="ECO:0000313" key="5">
    <source>
        <dbReference type="Proteomes" id="UP000434582"/>
    </source>
</evidence>
<feature type="region of interest" description="Disordered" evidence="3">
    <location>
        <begin position="42"/>
        <end position="65"/>
    </location>
</feature>
<dbReference type="PANTHER" id="PTHR36582">
    <property type="entry name" value="ANTITOXIN PARD"/>
    <property type="match status" value="1"/>
</dbReference>
<proteinExistence type="inferred from homology"/>
<dbReference type="NCBIfam" id="TIGR02606">
    <property type="entry name" value="antidote_CC2985"/>
    <property type="match status" value="1"/>
</dbReference>
<evidence type="ECO:0000256" key="1">
    <source>
        <dbReference type="ARBA" id="ARBA00008580"/>
    </source>
</evidence>
<dbReference type="GO" id="GO:0006355">
    <property type="term" value="P:regulation of DNA-templated transcription"/>
    <property type="evidence" value="ECO:0007669"/>
    <property type="project" value="InterPro"/>
</dbReference>
<dbReference type="Proteomes" id="UP000434582">
    <property type="component" value="Unassembled WGS sequence"/>
</dbReference>
<dbReference type="Pfam" id="PF03693">
    <property type="entry name" value="ParD_antitoxin"/>
    <property type="match status" value="1"/>
</dbReference>
<sequence>MNVSLTPQLEEFVRRKVASGLYNNASEVVREGLRLMIEREAAAQRAPDAPGDAVQENKDRNEGRG</sequence>
<accession>A0A7X1ZHA2</accession>
<dbReference type="PANTHER" id="PTHR36582:SF2">
    <property type="entry name" value="ANTITOXIN PARD"/>
    <property type="match status" value="1"/>
</dbReference>